<evidence type="ECO:0000256" key="1">
    <source>
        <dbReference type="ARBA" id="ARBA00001946"/>
    </source>
</evidence>
<keyword evidence="8" id="KW-0460">Magnesium</keyword>
<evidence type="ECO:0000256" key="8">
    <source>
        <dbReference type="ARBA" id="ARBA00022842"/>
    </source>
</evidence>
<keyword evidence="10" id="KW-0594">Phospholipid biosynthesis</keyword>
<evidence type="ECO:0000256" key="4">
    <source>
        <dbReference type="ARBA" id="ARBA00022723"/>
    </source>
</evidence>
<sequence>MTKAIHIHFIINPVAGSGNNDLRLEDVYDIFDPEHYEVSIKYSEYPTHSTILTKDSLKEQASIIVACGGDGTINEIARCIVNTPVILGIIPMGSGNGLASHLNIPKNKKQALMVIKKQAIKKIDVGRFNDNYFFSNAGFGIAAKVIKHYQASKKRRFYSYLKASIKSLLESKDDHLIQISTNNEKLSINPLLLFISNSNEMGYKVSLTPKASLQDGLLDIVMVPKTNKLRTLLFGFLMLFKKHHILKEVKSFQIKNAELSQSHEKLFHSQIDGEYFPINKKSISISVMEKSLQVIT</sequence>
<dbReference type="InterPro" id="IPR050187">
    <property type="entry name" value="Lipid_Phosphate_FormReg"/>
</dbReference>
<dbReference type="Gene3D" id="3.40.50.10330">
    <property type="entry name" value="Probable inorganic polyphosphate/atp-NAD kinase, domain 1"/>
    <property type="match status" value="1"/>
</dbReference>
<dbReference type="SMART" id="SM00046">
    <property type="entry name" value="DAGKc"/>
    <property type="match status" value="1"/>
</dbReference>
<evidence type="ECO:0000256" key="3">
    <source>
        <dbReference type="ARBA" id="ARBA00022679"/>
    </source>
</evidence>
<dbReference type="PANTHER" id="PTHR12358">
    <property type="entry name" value="SPHINGOSINE KINASE"/>
    <property type="match status" value="1"/>
</dbReference>
<keyword evidence="7" id="KW-0067">ATP-binding</keyword>
<dbReference type="Pfam" id="PF00781">
    <property type="entry name" value="DAGK_cat"/>
    <property type="match status" value="1"/>
</dbReference>
<reference evidence="14" key="1">
    <citation type="journal article" date="2019" name="Int. J. Syst. Evol. Microbiol.">
        <title>The Global Catalogue of Microorganisms (GCM) 10K type strain sequencing project: providing services to taxonomists for standard genome sequencing and annotation.</title>
        <authorList>
            <consortium name="The Broad Institute Genomics Platform"/>
            <consortium name="The Broad Institute Genome Sequencing Center for Infectious Disease"/>
            <person name="Wu L."/>
            <person name="Ma J."/>
        </authorList>
    </citation>
    <scope>NUCLEOTIDE SEQUENCE [LARGE SCALE GENOMIC DNA]</scope>
    <source>
        <strain evidence="14">CCUG 63682</strain>
    </source>
</reference>
<evidence type="ECO:0000256" key="5">
    <source>
        <dbReference type="ARBA" id="ARBA00022741"/>
    </source>
</evidence>
<keyword evidence="11" id="KW-1208">Phospholipid metabolism</keyword>
<keyword evidence="4" id="KW-0479">Metal-binding</keyword>
<name>A0ABV9MYS5_9FLAO</name>
<evidence type="ECO:0000256" key="2">
    <source>
        <dbReference type="ARBA" id="ARBA00022516"/>
    </source>
</evidence>
<evidence type="ECO:0000256" key="7">
    <source>
        <dbReference type="ARBA" id="ARBA00022840"/>
    </source>
</evidence>
<dbReference type="InterPro" id="IPR001206">
    <property type="entry name" value="Diacylglycerol_kinase_cat_dom"/>
</dbReference>
<keyword evidence="9" id="KW-0443">Lipid metabolism</keyword>
<dbReference type="RefSeq" id="WP_387960581.1">
    <property type="nucleotide sequence ID" value="NZ_JBHSGP010000005.1"/>
</dbReference>
<evidence type="ECO:0000256" key="9">
    <source>
        <dbReference type="ARBA" id="ARBA00023098"/>
    </source>
</evidence>
<dbReference type="InterPro" id="IPR017438">
    <property type="entry name" value="ATP-NAD_kinase_N"/>
</dbReference>
<dbReference type="PANTHER" id="PTHR12358:SF106">
    <property type="entry name" value="LIPID KINASE YEGS"/>
    <property type="match status" value="1"/>
</dbReference>
<dbReference type="Proteomes" id="UP001595953">
    <property type="component" value="Unassembled WGS sequence"/>
</dbReference>
<dbReference type="InterPro" id="IPR005218">
    <property type="entry name" value="Diacylglycerol/lipid_kinase"/>
</dbReference>
<keyword evidence="14" id="KW-1185">Reference proteome</keyword>
<evidence type="ECO:0000256" key="10">
    <source>
        <dbReference type="ARBA" id="ARBA00023209"/>
    </source>
</evidence>
<feature type="domain" description="DAGKc" evidence="12">
    <location>
        <begin position="2"/>
        <end position="132"/>
    </location>
</feature>
<dbReference type="SUPFAM" id="SSF111331">
    <property type="entry name" value="NAD kinase/diacylglycerol kinase-like"/>
    <property type="match status" value="1"/>
</dbReference>
<keyword evidence="6 13" id="KW-0418">Kinase</keyword>
<keyword evidence="3 13" id="KW-0808">Transferase</keyword>
<evidence type="ECO:0000313" key="14">
    <source>
        <dbReference type="Proteomes" id="UP001595953"/>
    </source>
</evidence>
<dbReference type="PROSITE" id="PS50146">
    <property type="entry name" value="DAGK"/>
    <property type="match status" value="1"/>
</dbReference>
<dbReference type="InterPro" id="IPR045540">
    <property type="entry name" value="YegS/DAGK_C"/>
</dbReference>
<keyword evidence="2" id="KW-0444">Lipid biosynthesis</keyword>
<accession>A0ABV9MYS5</accession>
<dbReference type="NCBIfam" id="TIGR00147">
    <property type="entry name" value="YegS/Rv2252/BmrU family lipid kinase"/>
    <property type="match status" value="1"/>
</dbReference>
<keyword evidence="5" id="KW-0547">Nucleotide-binding</keyword>
<protein>
    <submittedName>
        <fullName evidence="13">Diacylglycerol/lipid kinase family protein</fullName>
        <ecNumber evidence="13">2.7.1.-</ecNumber>
    </submittedName>
</protein>
<evidence type="ECO:0000256" key="11">
    <source>
        <dbReference type="ARBA" id="ARBA00023264"/>
    </source>
</evidence>
<evidence type="ECO:0000259" key="12">
    <source>
        <dbReference type="PROSITE" id="PS50146"/>
    </source>
</evidence>
<dbReference type="EMBL" id="JBHSGP010000005">
    <property type="protein sequence ID" value="MFC4721147.1"/>
    <property type="molecule type" value="Genomic_DNA"/>
</dbReference>
<gene>
    <name evidence="13" type="ORF">ACFO5O_02355</name>
</gene>
<evidence type="ECO:0000313" key="13">
    <source>
        <dbReference type="EMBL" id="MFC4721147.1"/>
    </source>
</evidence>
<dbReference type="Pfam" id="PF19279">
    <property type="entry name" value="YegS_C"/>
    <property type="match status" value="1"/>
</dbReference>
<proteinExistence type="predicted"/>
<comment type="cofactor">
    <cofactor evidence="1">
        <name>Mg(2+)</name>
        <dbReference type="ChEBI" id="CHEBI:18420"/>
    </cofactor>
</comment>
<organism evidence="13 14">
    <name type="scientific">Geojedonia litorea</name>
    <dbReference type="NCBI Taxonomy" id="1268269"/>
    <lineage>
        <taxon>Bacteria</taxon>
        <taxon>Pseudomonadati</taxon>
        <taxon>Bacteroidota</taxon>
        <taxon>Flavobacteriia</taxon>
        <taxon>Flavobacteriales</taxon>
        <taxon>Flavobacteriaceae</taxon>
        <taxon>Geojedonia</taxon>
    </lineage>
</organism>
<evidence type="ECO:0000256" key="6">
    <source>
        <dbReference type="ARBA" id="ARBA00022777"/>
    </source>
</evidence>
<dbReference type="GO" id="GO:0016301">
    <property type="term" value="F:kinase activity"/>
    <property type="evidence" value="ECO:0007669"/>
    <property type="project" value="UniProtKB-KW"/>
</dbReference>
<dbReference type="Gene3D" id="2.60.200.40">
    <property type="match status" value="1"/>
</dbReference>
<dbReference type="EC" id="2.7.1.-" evidence="13"/>
<dbReference type="InterPro" id="IPR016064">
    <property type="entry name" value="NAD/diacylglycerol_kinase_sf"/>
</dbReference>
<comment type="caution">
    <text evidence="13">The sequence shown here is derived from an EMBL/GenBank/DDBJ whole genome shotgun (WGS) entry which is preliminary data.</text>
</comment>